<evidence type="ECO:0000256" key="3">
    <source>
        <dbReference type="ARBA" id="ARBA00020414"/>
    </source>
</evidence>
<accession>A0A383VFK4</accession>
<keyword evidence="6" id="KW-0733">Signal recognition particle</keyword>
<evidence type="ECO:0000313" key="10">
    <source>
        <dbReference type="Proteomes" id="UP000256970"/>
    </source>
</evidence>
<keyword evidence="4" id="KW-0963">Cytoplasm</keyword>
<evidence type="ECO:0000256" key="1">
    <source>
        <dbReference type="ARBA" id="ARBA00004496"/>
    </source>
</evidence>
<dbReference type="Gene3D" id="3.30.720.10">
    <property type="entry name" value="Signal recognition particle alu RNA binding heterodimer, srp9/1"/>
    <property type="match status" value="1"/>
</dbReference>
<dbReference type="EMBL" id="FNXT01000286">
    <property type="protein sequence ID" value="SZX63176.1"/>
    <property type="molecule type" value="Genomic_DNA"/>
</dbReference>
<organism evidence="9 10">
    <name type="scientific">Tetradesmus obliquus</name>
    <name type="common">Green alga</name>
    <name type="synonym">Acutodesmus obliquus</name>
    <dbReference type="NCBI Taxonomy" id="3088"/>
    <lineage>
        <taxon>Eukaryota</taxon>
        <taxon>Viridiplantae</taxon>
        <taxon>Chlorophyta</taxon>
        <taxon>core chlorophytes</taxon>
        <taxon>Chlorophyceae</taxon>
        <taxon>CS clade</taxon>
        <taxon>Sphaeropleales</taxon>
        <taxon>Scenedesmaceae</taxon>
        <taxon>Tetradesmus</taxon>
    </lineage>
</organism>
<evidence type="ECO:0000256" key="8">
    <source>
        <dbReference type="ARBA" id="ARBA00045462"/>
    </source>
</evidence>
<evidence type="ECO:0000313" key="9">
    <source>
        <dbReference type="EMBL" id="SZX63176.1"/>
    </source>
</evidence>
<dbReference type="InterPro" id="IPR009018">
    <property type="entry name" value="Signal_recog_particle_SRP9/14"/>
</dbReference>
<evidence type="ECO:0000256" key="5">
    <source>
        <dbReference type="ARBA" id="ARBA00022884"/>
    </source>
</evidence>
<evidence type="ECO:0000256" key="2">
    <source>
        <dbReference type="ARBA" id="ARBA00009193"/>
    </source>
</evidence>
<comment type="subcellular location">
    <subcellularLocation>
        <location evidence="1">Cytoplasm</location>
    </subcellularLocation>
</comment>
<reference evidence="9 10" key="1">
    <citation type="submission" date="2016-10" db="EMBL/GenBank/DDBJ databases">
        <authorList>
            <person name="Cai Z."/>
        </authorList>
    </citation>
    <scope>NUCLEOTIDE SEQUENCE [LARGE SCALE GENOMIC DNA]</scope>
</reference>
<dbReference type="PANTHER" id="PTHR12834:SF12">
    <property type="entry name" value="SIGNAL RECOGNITION PARTICLE 9 KDA PROTEIN"/>
    <property type="match status" value="1"/>
</dbReference>
<dbReference type="PANTHER" id="PTHR12834">
    <property type="entry name" value="SIGNAL RECOGNITION PARTICLE 9 KDA PROTEIN"/>
    <property type="match status" value="1"/>
</dbReference>
<keyword evidence="5" id="KW-0694">RNA-binding</keyword>
<keyword evidence="10" id="KW-1185">Reference proteome</keyword>
<dbReference type="GO" id="GO:0008312">
    <property type="term" value="F:7S RNA binding"/>
    <property type="evidence" value="ECO:0007669"/>
    <property type="project" value="InterPro"/>
</dbReference>
<dbReference type="GO" id="GO:0005829">
    <property type="term" value="C:cytosol"/>
    <property type="evidence" value="ECO:0007669"/>
    <property type="project" value="UniProtKB-ARBA"/>
</dbReference>
<protein>
    <recommendedName>
        <fullName evidence="3">Signal recognition particle 9 kDa protein</fullName>
    </recommendedName>
</protein>
<evidence type="ECO:0000256" key="6">
    <source>
        <dbReference type="ARBA" id="ARBA00023135"/>
    </source>
</evidence>
<dbReference type="Proteomes" id="UP000256970">
    <property type="component" value="Unassembled WGS sequence"/>
</dbReference>
<proteinExistence type="inferred from homology"/>
<dbReference type="InterPro" id="IPR039432">
    <property type="entry name" value="SRP9_dom"/>
</dbReference>
<dbReference type="STRING" id="3088.A0A383VFK4"/>
<dbReference type="FunFam" id="3.30.720.10:FF:000001">
    <property type="entry name" value="Signal recognition particle 9 kDa protein"/>
    <property type="match status" value="1"/>
</dbReference>
<sequence length="121" mass="13325">MYVEDFNTFYQQAQELVAQQPLRTRYVIKYKHKEGKLVLKVTDDVVCLKYKTDQQIDVKKMEKLNSLFFVLMARGEHPTDEELMATAEQLGSQSVAAAAPSKGRGGGGGGGGGSGKNRRKG</sequence>
<dbReference type="OrthoDB" id="360923at2759"/>
<dbReference type="InterPro" id="IPR039914">
    <property type="entry name" value="SRP9-like"/>
</dbReference>
<dbReference type="GO" id="GO:0006614">
    <property type="term" value="P:SRP-dependent cotranslational protein targeting to membrane"/>
    <property type="evidence" value="ECO:0007669"/>
    <property type="project" value="InterPro"/>
</dbReference>
<dbReference type="GO" id="GO:0005786">
    <property type="term" value="C:signal recognition particle, endoplasmic reticulum targeting"/>
    <property type="evidence" value="ECO:0007669"/>
    <property type="project" value="UniProtKB-KW"/>
</dbReference>
<keyword evidence="7" id="KW-0687">Ribonucleoprotein</keyword>
<comment type="function">
    <text evidence="8">Component of the signal recognition particle (SRP) complex, a ribonucleoprotein complex that mediates the cotranslational targeting of secretory and membrane proteins to the endoplasmic reticulum (ER). SRP9 together with SRP14 and the Alu portion of the SRP RNA, constitutes the elongation arrest domain of SRP. The complex of SRP9 and SRP14 is required for SRP RNA binding.</text>
</comment>
<name>A0A383VFK4_TETOB</name>
<gene>
    <name evidence="9" type="ORF">BQ4739_LOCUS3733</name>
</gene>
<evidence type="ECO:0000256" key="4">
    <source>
        <dbReference type="ARBA" id="ARBA00022490"/>
    </source>
</evidence>
<dbReference type="Pfam" id="PF05486">
    <property type="entry name" value="SRP9-21"/>
    <property type="match status" value="1"/>
</dbReference>
<dbReference type="SUPFAM" id="SSF54762">
    <property type="entry name" value="Signal recognition particle alu RNA binding heterodimer, SRP9/14"/>
    <property type="match status" value="1"/>
</dbReference>
<dbReference type="AlphaFoldDB" id="A0A383VFK4"/>
<comment type="similarity">
    <text evidence="2">Belongs to the SRP9 family.</text>
</comment>
<evidence type="ECO:0000256" key="7">
    <source>
        <dbReference type="ARBA" id="ARBA00023274"/>
    </source>
</evidence>